<dbReference type="GO" id="GO:0015562">
    <property type="term" value="F:efflux transmembrane transporter activity"/>
    <property type="evidence" value="ECO:0007669"/>
    <property type="project" value="InterPro"/>
</dbReference>
<keyword evidence="4" id="KW-0472">Membrane</keyword>
<dbReference type="GO" id="GO:0015288">
    <property type="term" value="F:porin activity"/>
    <property type="evidence" value="ECO:0007669"/>
    <property type="project" value="TreeGrafter"/>
</dbReference>
<protein>
    <submittedName>
        <fullName evidence="7">TolC family protein</fullName>
    </submittedName>
</protein>
<gene>
    <name evidence="7" type="ORF">H9853_00730</name>
</gene>
<sequence>MKKLINTLAFIALFSTSMAQPGTMERALKSIEENNTSLKALRKQADAEKISNKTDIFLSGPEVEFNYLWGSPESIGMRKDFAIQQTFDYATISGNKRKLAEQKNILPELEYKRERINILLEAQELYIDLAYNYELSQALSVQQEHAQSIVDIYKRRLEEGDIGILDYNKARLALSDIVGKTSKLETEIQNIKGELSRLNGGEELHLENVEFPKALLVENFDSWFGQIEEDNPVMQYLKQQEEVYKQEIALRKSQRVPSLSAGYLTERVVGETFSGVTLGLQIPLWENKNKVKESKANLLAIQEQQIDQRLQFFSTLQNLHRKALGLQNTAEHYRKALQESNSTELLSKALKAGEISILEYVMELGLYYNNIDQTLQAERDFHIAYAELQAITL</sequence>
<dbReference type="Proteomes" id="UP000824156">
    <property type="component" value="Unassembled WGS sequence"/>
</dbReference>
<dbReference type="InterPro" id="IPR051906">
    <property type="entry name" value="TolC-like"/>
</dbReference>
<dbReference type="GO" id="GO:1990281">
    <property type="term" value="C:efflux pump complex"/>
    <property type="evidence" value="ECO:0007669"/>
    <property type="project" value="TreeGrafter"/>
</dbReference>
<evidence type="ECO:0000256" key="1">
    <source>
        <dbReference type="ARBA" id="ARBA00004442"/>
    </source>
</evidence>
<evidence type="ECO:0000256" key="3">
    <source>
        <dbReference type="ARBA" id="ARBA00022692"/>
    </source>
</evidence>
<reference evidence="7" key="1">
    <citation type="journal article" date="2021" name="PeerJ">
        <title>Extensive microbial diversity within the chicken gut microbiome revealed by metagenomics and culture.</title>
        <authorList>
            <person name="Gilroy R."/>
            <person name="Ravi A."/>
            <person name="Getino M."/>
            <person name="Pursley I."/>
            <person name="Horton D.L."/>
            <person name="Alikhan N.F."/>
            <person name="Baker D."/>
            <person name="Gharbi K."/>
            <person name="Hall N."/>
            <person name="Watson M."/>
            <person name="Adriaenssens E.M."/>
            <person name="Foster-Nyarko E."/>
            <person name="Jarju S."/>
            <person name="Secka A."/>
            <person name="Antonio M."/>
            <person name="Oren A."/>
            <person name="Chaudhuri R.R."/>
            <person name="La Ragione R."/>
            <person name="Hildebrand F."/>
            <person name="Pallen M.J."/>
        </authorList>
    </citation>
    <scope>NUCLEOTIDE SEQUENCE</scope>
    <source>
        <strain evidence="7">1719</strain>
    </source>
</reference>
<dbReference type="EMBL" id="DXEZ01000018">
    <property type="protein sequence ID" value="HIX53523.1"/>
    <property type="molecule type" value="Genomic_DNA"/>
</dbReference>
<keyword evidence="3" id="KW-0812">Transmembrane</keyword>
<dbReference type="GO" id="GO:0009279">
    <property type="term" value="C:cell outer membrane"/>
    <property type="evidence" value="ECO:0007669"/>
    <property type="project" value="UniProtKB-SubCell"/>
</dbReference>
<evidence type="ECO:0000256" key="2">
    <source>
        <dbReference type="ARBA" id="ARBA00022452"/>
    </source>
</evidence>
<feature type="signal peptide" evidence="6">
    <location>
        <begin position="1"/>
        <end position="19"/>
    </location>
</feature>
<keyword evidence="6" id="KW-0732">Signal</keyword>
<dbReference type="PANTHER" id="PTHR30026:SF20">
    <property type="entry name" value="OUTER MEMBRANE PROTEIN TOLC"/>
    <property type="match status" value="1"/>
</dbReference>
<keyword evidence="2" id="KW-1134">Transmembrane beta strand</keyword>
<dbReference type="AlphaFoldDB" id="A0A9D1W6T4"/>
<evidence type="ECO:0000313" key="8">
    <source>
        <dbReference type="Proteomes" id="UP000824156"/>
    </source>
</evidence>
<proteinExistence type="predicted"/>
<comment type="subcellular location">
    <subcellularLocation>
        <location evidence="1">Cell outer membrane</location>
    </subcellularLocation>
</comment>
<dbReference type="SUPFAM" id="SSF56954">
    <property type="entry name" value="Outer membrane efflux proteins (OEP)"/>
    <property type="match status" value="1"/>
</dbReference>
<dbReference type="PANTHER" id="PTHR30026">
    <property type="entry name" value="OUTER MEMBRANE PROTEIN TOLC"/>
    <property type="match status" value="1"/>
</dbReference>
<evidence type="ECO:0000256" key="5">
    <source>
        <dbReference type="ARBA" id="ARBA00023237"/>
    </source>
</evidence>
<evidence type="ECO:0000256" key="4">
    <source>
        <dbReference type="ARBA" id="ARBA00023136"/>
    </source>
</evidence>
<evidence type="ECO:0000313" key="7">
    <source>
        <dbReference type="EMBL" id="HIX53523.1"/>
    </source>
</evidence>
<name>A0A9D1W6T4_9SPHI</name>
<keyword evidence="5" id="KW-0998">Cell outer membrane</keyword>
<accession>A0A9D1W6T4</accession>
<evidence type="ECO:0000256" key="6">
    <source>
        <dbReference type="SAM" id="SignalP"/>
    </source>
</evidence>
<dbReference type="Gene3D" id="1.20.1600.10">
    <property type="entry name" value="Outer membrane efflux proteins (OEP)"/>
    <property type="match status" value="1"/>
</dbReference>
<organism evidence="7 8">
    <name type="scientific">Candidatus Sphingobacterium stercoripullorum</name>
    <dbReference type="NCBI Taxonomy" id="2838759"/>
    <lineage>
        <taxon>Bacteria</taxon>
        <taxon>Pseudomonadati</taxon>
        <taxon>Bacteroidota</taxon>
        <taxon>Sphingobacteriia</taxon>
        <taxon>Sphingobacteriales</taxon>
        <taxon>Sphingobacteriaceae</taxon>
        <taxon>Sphingobacterium</taxon>
    </lineage>
</organism>
<reference evidence="7" key="2">
    <citation type="submission" date="2021-04" db="EMBL/GenBank/DDBJ databases">
        <authorList>
            <person name="Gilroy R."/>
        </authorList>
    </citation>
    <scope>NUCLEOTIDE SEQUENCE</scope>
    <source>
        <strain evidence="7">1719</strain>
    </source>
</reference>
<feature type="chain" id="PRO_5039411120" evidence="6">
    <location>
        <begin position="20"/>
        <end position="393"/>
    </location>
</feature>
<comment type="caution">
    <text evidence="7">The sequence shown here is derived from an EMBL/GenBank/DDBJ whole genome shotgun (WGS) entry which is preliminary data.</text>
</comment>